<dbReference type="InterPro" id="IPR004800">
    <property type="entry name" value="KdsD/KpsF-type"/>
</dbReference>
<dbReference type="Gene3D" id="3.10.580.10">
    <property type="entry name" value="CBS-domain"/>
    <property type="match status" value="1"/>
</dbReference>
<dbReference type="Pfam" id="PF00571">
    <property type="entry name" value="CBS"/>
    <property type="match status" value="2"/>
</dbReference>
<feature type="domain" description="CBS" evidence="5">
    <location>
        <begin position="282"/>
        <end position="333"/>
    </location>
</feature>
<dbReference type="KEGG" id="sari:H5J25_10255"/>
<feature type="domain" description="CBS" evidence="5">
    <location>
        <begin position="215"/>
        <end position="273"/>
    </location>
</feature>
<dbReference type="InterPro" id="IPR035474">
    <property type="entry name" value="SIS_Kpsf"/>
</dbReference>
<keyword evidence="8" id="KW-1185">Reference proteome</keyword>
<dbReference type="AlphaFoldDB" id="A0A974S2X7"/>
<dbReference type="InterPro" id="IPR046348">
    <property type="entry name" value="SIS_dom_sf"/>
</dbReference>
<dbReference type="GO" id="GO:0016853">
    <property type="term" value="F:isomerase activity"/>
    <property type="evidence" value="ECO:0007669"/>
    <property type="project" value="UniProtKB-KW"/>
</dbReference>
<dbReference type="PANTHER" id="PTHR42745:SF1">
    <property type="entry name" value="ARABINOSE 5-PHOSPHATE ISOMERASE KDSD"/>
    <property type="match status" value="1"/>
</dbReference>
<evidence type="ECO:0000256" key="1">
    <source>
        <dbReference type="ARBA" id="ARBA00008165"/>
    </source>
</evidence>
<keyword evidence="3 4" id="KW-0129">CBS domain</keyword>
<dbReference type="GO" id="GO:1901135">
    <property type="term" value="P:carbohydrate derivative metabolic process"/>
    <property type="evidence" value="ECO:0007669"/>
    <property type="project" value="InterPro"/>
</dbReference>
<dbReference type="Gene3D" id="3.40.50.10490">
    <property type="entry name" value="Glucose-6-phosphate isomerase like protein, domain 1"/>
    <property type="match status" value="1"/>
</dbReference>
<name>A0A974S2X7_9SPHN</name>
<organism evidence="7 8">
    <name type="scientific">Sphingomonas aliaeris</name>
    <dbReference type="NCBI Taxonomy" id="2759526"/>
    <lineage>
        <taxon>Bacteria</taxon>
        <taxon>Pseudomonadati</taxon>
        <taxon>Pseudomonadota</taxon>
        <taxon>Alphaproteobacteria</taxon>
        <taxon>Sphingomonadales</taxon>
        <taxon>Sphingomonadaceae</taxon>
        <taxon>Sphingomonas</taxon>
    </lineage>
</organism>
<dbReference type="RefSeq" id="WP_202090691.1">
    <property type="nucleotide sequence ID" value="NZ_CP061035.1"/>
</dbReference>
<comment type="similarity">
    <text evidence="1">Belongs to the SIS family. GutQ/KpsF subfamily.</text>
</comment>
<dbReference type="InterPro" id="IPR001347">
    <property type="entry name" value="SIS_dom"/>
</dbReference>
<evidence type="ECO:0000259" key="5">
    <source>
        <dbReference type="PROSITE" id="PS51371"/>
    </source>
</evidence>
<dbReference type="PANTHER" id="PTHR42745">
    <property type="match status" value="1"/>
</dbReference>
<protein>
    <submittedName>
        <fullName evidence="7">KpsF/GutQ family sugar-phosphate isomerase</fullName>
    </submittedName>
</protein>
<dbReference type="Pfam" id="PF01380">
    <property type="entry name" value="SIS"/>
    <property type="match status" value="1"/>
</dbReference>
<dbReference type="PROSITE" id="PS51371">
    <property type="entry name" value="CBS"/>
    <property type="match status" value="2"/>
</dbReference>
<keyword evidence="7" id="KW-0413">Isomerase</keyword>
<dbReference type="InterPro" id="IPR046342">
    <property type="entry name" value="CBS_dom_sf"/>
</dbReference>
<dbReference type="GO" id="GO:0005975">
    <property type="term" value="P:carbohydrate metabolic process"/>
    <property type="evidence" value="ECO:0007669"/>
    <property type="project" value="InterPro"/>
</dbReference>
<feature type="domain" description="SIS" evidence="6">
    <location>
        <begin position="47"/>
        <end position="190"/>
    </location>
</feature>
<gene>
    <name evidence="7" type="ORF">H5J25_10255</name>
</gene>
<reference evidence="8" key="1">
    <citation type="submission" date="2020-09" db="EMBL/GenBank/DDBJ databases">
        <title>Sphingomonas sp., a new species isolated from pork steak.</title>
        <authorList>
            <person name="Heidler von Heilborn D."/>
        </authorList>
    </citation>
    <scope>NUCLEOTIDE SEQUENCE [LARGE SCALE GENOMIC DNA]</scope>
</reference>
<dbReference type="SUPFAM" id="SSF53697">
    <property type="entry name" value="SIS domain"/>
    <property type="match status" value="1"/>
</dbReference>
<accession>A0A974S2X7</accession>
<dbReference type="InterPro" id="IPR000644">
    <property type="entry name" value="CBS_dom"/>
</dbReference>
<evidence type="ECO:0000313" key="7">
    <source>
        <dbReference type="EMBL" id="QQV75973.1"/>
    </source>
</evidence>
<evidence type="ECO:0000256" key="2">
    <source>
        <dbReference type="ARBA" id="ARBA00022737"/>
    </source>
</evidence>
<evidence type="ECO:0000256" key="4">
    <source>
        <dbReference type="PROSITE-ProRule" id="PRU00703"/>
    </source>
</evidence>
<evidence type="ECO:0000259" key="6">
    <source>
        <dbReference type="PROSITE" id="PS51464"/>
    </source>
</evidence>
<proteinExistence type="inferred from homology"/>
<dbReference type="InterPro" id="IPR050986">
    <property type="entry name" value="GutQ/KpsF_isomerases"/>
</dbReference>
<dbReference type="GO" id="GO:0097367">
    <property type="term" value="F:carbohydrate derivative binding"/>
    <property type="evidence" value="ECO:0007669"/>
    <property type="project" value="InterPro"/>
</dbReference>
<evidence type="ECO:0000313" key="8">
    <source>
        <dbReference type="Proteomes" id="UP000595894"/>
    </source>
</evidence>
<dbReference type="EMBL" id="CP061035">
    <property type="protein sequence ID" value="QQV75973.1"/>
    <property type="molecule type" value="Genomic_DNA"/>
</dbReference>
<sequence>MSRSAAVVAPRSFVKHASVEWFTEVIACERRALERFEHDIPDDVSASVDLLAASLQPILCIGIGKSGLVAAKVAASFSSLGTPAFFVNAAEAAHGDLGAIQPGSVVLLFSNSGSTEEILRILPSLKARDCVLIGIIGCAASPIGRLVDHAILAAVECEADHIGMAPSASTTLQMAIGDALAISASRARAFTRADFLRHHPAGALGRQMTPIRAIMKTGPDVPRVLPSASMAELLAVMSGGQMGAACVVDHSSVLLGLVVDGDIRRHLQARHDVYSTPARTVMKSDPRVIAPDATVGDAMLALRGVGTGVLVLPVVDHDRRLHGLVHSNDIMIG</sequence>
<evidence type="ECO:0000256" key="3">
    <source>
        <dbReference type="ARBA" id="ARBA00023122"/>
    </source>
</evidence>
<dbReference type="CDD" id="cd05014">
    <property type="entry name" value="SIS_Kpsf"/>
    <property type="match status" value="1"/>
</dbReference>
<dbReference type="SMART" id="SM00116">
    <property type="entry name" value="CBS"/>
    <property type="match status" value="1"/>
</dbReference>
<dbReference type="Proteomes" id="UP000595894">
    <property type="component" value="Chromosome"/>
</dbReference>
<dbReference type="NCBIfam" id="TIGR00393">
    <property type="entry name" value="kpsF"/>
    <property type="match status" value="1"/>
</dbReference>
<dbReference type="PROSITE" id="PS51464">
    <property type="entry name" value="SIS"/>
    <property type="match status" value="1"/>
</dbReference>
<keyword evidence="2" id="KW-0677">Repeat</keyword>